<dbReference type="PANTHER" id="PTHR34295">
    <property type="entry name" value="BIOTIN TRANSPORTER BIOY"/>
    <property type="match status" value="1"/>
</dbReference>
<dbReference type="PANTHER" id="PTHR34295:SF1">
    <property type="entry name" value="BIOTIN TRANSPORTER BIOY"/>
    <property type="match status" value="1"/>
</dbReference>
<dbReference type="STRING" id="697281.Mahau_1759"/>
<keyword evidence="3" id="KW-0812">Transmembrane</keyword>
<reference evidence="4 5" key="2">
    <citation type="journal article" date="2011" name="Stand. Genomic Sci.">
        <title>Complete genome sequence of Mahella australiensis type strain (50-1 BON).</title>
        <authorList>
            <person name="Sikorski J."/>
            <person name="Teshima H."/>
            <person name="Nolan M."/>
            <person name="Lucas S."/>
            <person name="Hammon N."/>
            <person name="Deshpande S."/>
            <person name="Cheng J.F."/>
            <person name="Pitluck S."/>
            <person name="Liolios K."/>
            <person name="Pagani I."/>
            <person name="Ivanova N."/>
            <person name="Huntemann M."/>
            <person name="Mavromatis K."/>
            <person name="Ovchinikova G."/>
            <person name="Pati A."/>
            <person name="Tapia R."/>
            <person name="Han C."/>
            <person name="Goodwin L."/>
            <person name="Chen A."/>
            <person name="Palaniappan K."/>
            <person name="Land M."/>
            <person name="Hauser L."/>
            <person name="Ngatchou-Djao O.D."/>
            <person name="Rohde M."/>
            <person name="Pukall R."/>
            <person name="Spring S."/>
            <person name="Abt B."/>
            <person name="Goker M."/>
            <person name="Detter J.C."/>
            <person name="Woyke T."/>
            <person name="Bristow J."/>
            <person name="Markowitz V."/>
            <person name="Hugenholtz P."/>
            <person name="Eisen J.A."/>
            <person name="Kyrpides N.C."/>
            <person name="Klenk H.P."/>
            <person name="Lapidus A."/>
        </authorList>
    </citation>
    <scope>NUCLEOTIDE SEQUENCE [LARGE SCALE GENOMIC DNA]</scope>
    <source>
        <strain evidence="5">DSM 15567 / CIP 107919 / 50-1 BON</strain>
    </source>
</reference>
<dbReference type="Gene3D" id="1.10.1760.20">
    <property type="match status" value="1"/>
</dbReference>
<keyword evidence="2 3" id="KW-0472">Membrane</keyword>
<evidence type="ECO:0000313" key="5">
    <source>
        <dbReference type="Proteomes" id="UP000008457"/>
    </source>
</evidence>
<dbReference type="GO" id="GO:0015225">
    <property type="term" value="F:biotin transmembrane transporter activity"/>
    <property type="evidence" value="ECO:0007669"/>
    <property type="project" value="UniProtKB-UniRule"/>
</dbReference>
<evidence type="ECO:0000256" key="3">
    <source>
        <dbReference type="SAM" id="Phobius"/>
    </source>
</evidence>
<proteinExistence type="inferred from homology"/>
<feature type="transmembrane region" description="Helical" evidence="3">
    <location>
        <begin position="29"/>
        <end position="46"/>
    </location>
</feature>
<dbReference type="InterPro" id="IPR003784">
    <property type="entry name" value="BioY"/>
</dbReference>
<keyword evidence="2" id="KW-0813">Transport</keyword>
<dbReference type="eggNOG" id="COG1268">
    <property type="taxonomic scope" value="Bacteria"/>
</dbReference>
<evidence type="ECO:0000313" key="4">
    <source>
        <dbReference type="EMBL" id="AEE96940.1"/>
    </source>
</evidence>
<dbReference type="AlphaFoldDB" id="F4A0P4"/>
<dbReference type="OrthoDB" id="9803495at2"/>
<feature type="transmembrane region" description="Helical" evidence="3">
    <location>
        <begin position="81"/>
        <end position="99"/>
    </location>
</feature>
<reference evidence="5" key="1">
    <citation type="submission" date="2010-11" db="EMBL/GenBank/DDBJ databases">
        <title>The complete genome of Mahella australiensis DSM 15567.</title>
        <authorList>
            <consortium name="US DOE Joint Genome Institute (JGI-PGF)"/>
            <person name="Lucas S."/>
            <person name="Copeland A."/>
            <person name="Lapidus A."/>
            <person name="Bruce D."/>
            <person name="Goodwin L."/>
            <person name="Pitluck S."/>
            <person name="Kyrpides N."/>
            <person name="Mavromatis K."/>
            <person name="Pagani I."/>
            <person name="Ivanova N."/>
            <person name="Teshima H."/>
            <person name="Brettin T."/>
            <person name="Detter J.C."/>
            <person name="Han C."/>
            <person name="Tapia R."/>
            <person name="Land M."/>
            <person name="Hauser L."/>
            <person name="Markowitz V."/>
            <person name="Cheng J.-F."/>
            <person name="Hugenholtz P."/>
            <person name="Woyke T."/>
            <person name="Wu D."/>
            <person name="Spring S."/>
            <person name="Pukall R."/>
            <person name="Steenblock K."/>
            <person name="Schneider S."/>
            <person name="Klenk H.-P."/>
            <person name="Eisen J.A."/>
        </authorList>
    </citation>
    <scope>NUCLEOTIDE SEQUENCE [LARGE SCALE GENOMIC DNA]</scope>
    <source>
        <strain evidence="5">DSM 15567 / CIP 107919 / 50-1 BON</strain>
    </source>
</reference>
<dbReference type="EMBL" id="CP002360">
    <property type="protein sequence ID" value="AEE96940.1"/>
    <property type="molecule type" value="Genomic_DNA"/>
</dbReference>
<sequence>MKTRDMILAALFAALTAIGAFIRIPMVPVAISLQLFFVMLAGLILGPRLGALSQIIYIVIGLIGIPIFTEGGGPAYVLKPSFGYLIGFIATAYISGWLSRPAGDKKVGFTHTMAALIAGILADYIIGVPYMYLVVTYYIGNNMTISAALTSGFLIFLPGDIAKAIAASLIWTSIRGRLPMMRRS</sequence>
<comment type="similarity">
    <text evidence="1 2">Belongs to the BioY family.</text>
</comment>
<dbReference type="KEGG" id="mas:Mahau_1759"/>
<gene>
    <name evidence="4" type="ordered locus">Mahau_1759</name>
</gene>
<comment type="subcellular location">
    <subcellularLocation>
        <location evidence="2">Cell membrane</location>
        <topology evidence="2">Multi-pass membrane protein</topology>
    </subcellularLocation>
</comment>
<feature type="transmembrane region" description="Helical" evidence="3">
    <location>
        <begin position="51"/>
        <end position="69"/>
    </location>
</feature>
<dbReference type="PIRSF" id="PIRSF016661">
    <property type="entry name" value="BioY"/>
    <property type="match status" value="1"/>
</dbReference>
<accession>F4A0P4</accession>
<dbReference type="Proteomes" id="UP000008457">
    <property type="component" value="Chromosome"/>
</dbReference>
<dbReference type="HOGENOM" id="CLU_077931_3_1_9"/>
<feature type="transmembrane region" description="Helical" evidence="3">
    <location>
        <begin position="153"/>
        <end position="174"/>
    </location>
</feature>
<keyword evidence="5" id="KW-1185">Reference proteome</keyword>
<dbReference type="GO" id="GO:0005886">
    <property type="term" value="C:plasma membrane"/>
    <property type="evidence" value="ECO:0007669"/>
    <property type="project" value="UniProtKB-SubCell"/>
</dbReference>
<keyword evidence="2" id="KW-1003">Cell membrane</keyword>
<name>F4A0P4_MAHA5</name>
<protein>
    <recommendedName>
        <fullName evidence="2">Biotin transporter</fullName>
    </recommendedName>
</protein>
<evidence type="ECO:0000256" key="1">
    <source>
        <dbReference type="ARBA" id="ARBA00010692"/>
    </source>
</evidence>
<evidence type="ECO:0000256" key="2">
    <source>
        <dbReference type="PIRNR" id="PIRNR016661"/>
    </source>
</evidence>
<organism evidence="4 5">
    <name type="scientific">Mahella australiensis (strain DSM 15567 / CIP 107919 / 50-1 BON)</name>
    <dbReference type="NCBI Taxonomy" id="697281"/>
    <lineage>
        <taxon>Bacteria</taxon>
        <taxon>Bacillati</taxon>
        <taxon>Bacillota</taxon>
        <taxon>Clostridia</taxon>
        <taxon>Thermoanaerobacterales</taxon>
        <taxon>Thermoanaerobacterales Family IV. Incertae Sedis</taxon>
        <taxon>Mahella</taxon>
    </lineage>
</organism>
<dbReference type="Pfam" id="PF02632">
    <property type="entry name" value="BioY"/>
    <property type="match status" value="1"/>
</dbReference>
<keyword evidence="3" id="KW-1133">Transmembrane helix</keyword>
<feature type="transmembrane region" description="Helical" evidence="3">
    <location>
        <begin position="111"/>
        <end position="133"/>
    </location>
</feature>
<dbReference type="RefSeq" id="WP_013781368.1">
    <property type="nucleotide sequence ID" value="NC_015520.1"/>
</dbReference>